<dbReference type="VEuPathDB" id="FungiDB:CXQ85_004865"/>
<dbReference type="AlphaFoldDB" id="A0A2V1AWH0"/>
<comment type="caution">
    <text evidence="2">The sequence shown here is derived from an EMBL/GenBank/DDBJ whole genome shotgun (WGS) entry which is preliminary data.</text>
</comment>
<dbReference type="InterPro" id="IPR040752">
    <property type="entry name" value="HSM3_C"/>
</dbReference>
<dbReference type="Gene3D" id="1.25.40.580">
    <property type="match status" value="1"/>
</dbReference>
<keyword evidence="3" id="KW-1185">Reference proteome</keyword>
<dbReference type="OrthoDB" id="4074002at2759"/>
<organism evidence="2 3">
    <name type="scientific">Candidozyma haemuli</name>
    <dbReference type="NCBI Taxonomy" id="45357"/>
    <lineage>
        <taxon>Eukaryota</taxon>
        <taxon>Fungi</taxon>
        <taxon>Dikarya</taxon>
        <taxon>Ascomycota</taxon>
        <taxon>Saccharomycotina</taxon>
        <taxon>Pichiomycetes</taxon>
        <taxon>Metschnikowiaceae</taxon>
        <taxon>Candidozyma</taxon>
    </lineage>
</organism>
<protein>
    <recommendedName>
        <fullName evidence="1">DNA mismatch repair protein HSM3 C-terminal domain-containing protein</fullName>
    </recommendedName>
</protein>
<evidence type="ECO:0000313" key="3">
    <source>
        <dbReference type="Proteomes" id="UP000244309"/>
    </source>
</evidence>
<dbReference type="Pfam" id="PF18794">
    <property type="entry name" value="HSM3_C"/>
    <property type="match status" value="1"/>
</dbReference>
<name>A0A2V1AWH0_9ASCO</name>
<dbReference type="GeneID" id="37010195"/>
<gene>
    <name evidence="2" type="ORF">CXQ85_004865</name>
</gene>
<feature type="domain" description="DNA mismatch repair protein HSM3 C-terminal" evidence="1">
    <location>
        <begin position="332"/>
        <end position="490"/>
    </location>
</feature>
<evidence type="ECO:0000259" key="1">
    <source>
        <dbReference type="Pfam" id="PF18794"/>
    </source>
</evidence>
<accession>A0A2V1AWH0</accession>
<dbReference type="EMBL" id="PKFO01000006">
    <property type="protein sequence ID" value="PVH22195.1"/>
    <property type="molecule type" value="Genomic_DNA"/>
</dbReference>
<dbReference type="RefSeq" id="XP_025343135.1">
    <property type="nucleotide sequence ID" value="XM_025488473.1"/>
</dbReference>
<reference evidence="2 3" key="1">
    <citation type="submission" date="2017-12" db="EMBL/GenBank/DDBJ databases">
        <title>Genome Sequence of a Multidrug-Resistant Candida haemulonii Isolate from a Patient with Chronic Leg Ulcers in Israel.</title>
        <authorList>
            <person name="Chow N.A."/>
            <person name="Gade L."/>
            <person name="Batra D."/>
            <person name="Rowe L.A."/>
            <person name="Ben-Ami R."/>
            <person name="Loparev V.N."/>
            <person name="Litvintseva A.P."/>
        </authorList>
    </citation>
    <scope>NUCLEOTIDE SEQUENCE [LARGE SCALE GENOMIC DNA]</scope>
    <source>
        <strain evidence="2 3">B11899</strain>
    </source>
</reference>
<dbReference type="Gene3D" id="1.25.10.50">
    <property type="match status" value="1"/>
</dbReference>
<proteinExistence type="predicted"/>
<dbReference type="Proteomes" id="UP000244309">
    <property type="component" value="Unassembled WGS sequence"/>
</dbReference>
<dbReference type="STRING" id="45357.A0A2V1AWH0"/>
<sequence>MLPSPQLDPDTQRFVNHLNAYLNDETDDTEPARTYYDFVSLHKYLLQAGDPLSNPILSTVMPLLSRIMNSERYDDDYVEFLRDLLMLVPMKTTWVYFPKDEMLKAIDYPSPVKLFTATVDLVAWRVSCNDEDAVEFVDTTALLPKAVLRCLSDHSIPDRFWTVESLVKSCDGKLLDEITTDLMHCVDLVALQSDSALTTRYMALAERVISRRLDLKQINYAKLIAVVDSLSFFDDTEETSPDALMYSVIIDFYTNLVGLMDGSEALFLSLQPVIVRCLNVLAVSVVEKAAFVSPRLTELFGKLTYCKDDGIVAWAKQQEPVVAILDNIDLKAPFHNEIFLKTNPAFISKKRQLFDTYFAAIDLASMDYILFACVLHAFEDPDFFNLFASEGKLSNSTFSRLPKDLLYKLLEIISRHNHSAKHLLSEMPTVVSSYLIELSGNISDRSIRNEARSTIENLLNNKDLDLGVWKDGLRNLLRTLIHGPLRGPQVDVSDEAL</sequence>
<evidence type="ECO:0000313" key="2">
    <source>
        <dbReference type="EMBL" id="PVH22195.1"/>
    </source>
</evidence>